<gene>
    <name evidence="2" type="ORF">HDID_LOCUS9857</name>
</gene>
<feature type="compositionally biased region" description="Polar residues" evidence="1">
    <location>
        <begin position="167"/>
        <end position="186"/>
    </location>
</feature>
<evidence type="ECO:0000256" key="1">
    <source>
        <dbReference type="SAM" id="MobiDB-lite"/>
    </source>
</evidence>
<reference evidence="2 3" key="2">
    <citation type="submission" date="2018-11" db="EMBL/GenBank/DDBJ databases">
        <authorList>
            <consortium name="Pathogen Informatics"/>
        </authorList>
    </citation>
    <scope>NUCLEOTIDE SEQUENCE [LARGE SCALE GENOMIC DNA]</scope>
</reference>
<organism evidence="4">
    <name type="scientific">Hymenolepis diminuta</name>
    <name type="common">Rat tapeworm</name>
    <dbReference type="NCBI Taxonomy" id="6216"/>
    <lineage>
        <taxon>Eukaryota</taxon>
        <taxon>Metazoa</taxon>
        <taxon>Spiralia</taxon>
        <taxon>Lophotrochozoa</taxon>
        <taxon>Platyhelminthes</taxon>
        <taxon>Cestoda</taxon>
        <taxon>Eucestoda</taxon>
        <taxon>Cyclophyllidea</taxon>
        <taxon>Hymenolepididae</taxon>
        <taxon>Hymenolepis</taxon>
    </lineage>
</organism>
<dbReference type="OrthoDB" id="6227221at2759"/>
<feature type="region of interest" description="Disordered" evidence="1">
    <location>
        <begin position="167"/>
        <end position="203"/>
    </location>
</feature>
<protein>
    <submittedName>
        <fullName evidence="4">WH1 domain-containing protein</fullName>
    </submittedName>
</protein>
<dbReference type="Proteomes" id="UP000274504">
    <property type="component" value="Unassembled WGS sequence"/>
</dbReference>
<evidence type="ECO:0000313" key="4">
    <source>
        <dbReference type="WBParaSite" id="HDID_0000985901-mRNA-1"/>
    </source>
</evidence>
<accession>A0A0R3SW43</accession>
<evidence type="ECO:0000313" key="2">
    <source>
        <dbReference type="EMBL" id="VDL62276.1"/>
    </source>
</evidence>
<dbReference type="EMBL" id="UYSG01011422">
    <property type="protein sequence ID" value="VDL62276.1"/>
    <property type="molecule type" value="Genomic_DNA"/>
</dbReference>
<evidence type="ECO:0000313" key="3">
    <source>
        <dbReference type="Proteomes" id="UP000274504"/>
    </source>
</evidence>
<dbReference type="AlphaFoldDB" id="A0A0R3SW43"/>
<reference evidence="4" key="1">
    <citation type="submission" date="2017-02" db="UniProtKB">
        <authorList>
            <consortium name="WormBaseParasite"/>
        </authorList>
    </citation>
    <scope>IDENTIFICATION</scope>
</reference>
<dbReference type="WBParaSite" id="HDID_0000985901-mRNA-1">
    <property type="protein sequence ID" value="HDID_0000985901-mRNA-1"/>
    <property type="gene ID" value="HDID_0000985901"/>
</dbReference>
<sequence>MDTDIYMLQAFYCGFCSTRHQPLDQADIPHYLARRVQMKPRVECTIHGDICGFVVTTAKARAFPASVINGYIALNNTTHTVAVRHCETDHFLAGYRFFSFNNTQDQDYFIQYLDTLLDSHVSMFTRNSSHHMDFSMQGVLGKQNSIKSSQSFGPPVPPKTRNVIRVSNSNRLYNNTNRKSTANSQEKPPGKAPKLSNQTDKVDPYAIEKLRRIAHMRDLYENELM</sequence>
<proteinExistence type="predicted"/>
<name>A0A0R3SW43_HYMDI</name>